<dbReference type="KEGG" id="ghi:107941960"/>
<dbReference type="InterPro" id="IPR021109">
    <property type="entry name" value="Peptidase_aspartic_dom_sf"/>
</dbReference>
<keyword evidence="1" id="KW-1185">Reference proteome</keyword>
<dbReference type="PANTHER" id="PTHR33067">
    <property type="entry name" value="RNA-DIRECTED DNA POLYMERASE-RELATED"/>
    <property type="match status" value="1"/>
</dbReference>
<sequence>MPNYMKFMKDILSKKCRLGEFEIAALTEGCTTMLMNKLPPKLMDLGSFTIPCSIGNCYIGKALCDLGAIINLMPMYIFKKLGIKKVRPTTMVLELADLSYAHREEYKADHDAPIILGRPFFATGRTLIDVRKGELTMRVNNQQVTFNLFDALKYIDENEECHAIDLIETTIDEFVKFCYSNSDSEDNLMEQGDTLSFEELGEFMEA</sequence>
<dbReference type="GeneID" id="107941960"/>
<dbReference type="AlphaFoldDB" id="A0A1U8MZS4"/>
<reference evidence="2" key="2">
    <citation type="submission" date="2025-08" db="UniProtKB">
        <authorList>
            <consortium name="RefSeq"/>
        </authorList>
    </citation>
    <scope>IDENTIFICATION</scope>
</reference>
<dbReference type="PaxDb" id="3635-A0A1U8MZS4"/>
<accession>A0A1U8MZS4</accession>
<dbReference type="PANTHER" id="PTHR33067:SF32">
    <property type="entry name" value="ASPARTIC PEPTIDASE DDI1-TYPE DOMAIN-CONTAINING PROTEIN"/>
    <property type="match status" value="1"/>
</dbReference>
<evidence type="ECO:0000313" key="1">
    <source>
        <dbReference type="Proteomes" id="UP000818029"/>
    </source>
</evidence>
<evidence type="ECO:0000313" key="2">
    <source>
        <dbReference type="RefSeq" id="XP_016731079.1"/>
    </source>
</evidence>
<organism evidence="1 2">
    <name type="scientific">Gossypium hirsutum</name>
    <name type="common">Upland cotton</name>
    <name type="synonym">Gossypium mexicanum</name>
    <dbReference type="NCBI Taxonomy" id="3635"/>
    <lineage>
        <taxon>Eukaryota</taxon>
        <taxon>Viridiplantae</taxon>
        <taxon>Streptophyta</taxon>
        <taxon>Embryophyta</taxon>
        <taxon>Tracheophyta</taxon>
        <taxon>Spermatophyta</taxon>
        <taxon>Magnoliopsida</taxon>
        <taxon>eudicotyledons</taxon>
        <taxon>Gunneridae</taxon>
        <taxon>Pentapetalae</taxon>
        <taxon>rosids</taxon>
        <taxon>malvids</taxon>
        <taxon>Malvales</taxon>
        <taxon>Malvaceae</taxon>
        <taxon>Malvoideae</taxon>
        <taxon>Gossypium</taxon>
    </lineage>
</organism>
<reference evidence="1" key="1">
    <citation type="journal article" date="2020" name="Nat. Genet.">
        <title>Genomic diversifications of five Gossypium allopolyploid species and their impact on cotton improvement.</title>
        <authorList>
            <person name="Chen Z.J."/>
            <person name="Sreedasyam A."/>
            <person name="Ando A."/>
            <person name="Song Q."/>
            <person name="De Santiago L.M."/>
            <person name="Hulse-Kemp A.M."/>
            <person name="Ding M."/>
            <person name="Ye W."/>
            <person name="Kirkbride R.C."/>
            <person name="Jenkins J."/>
            <person name="Plott C."/>
            <person name="Lovell J."/>
            <person name="Lin Y.M."/>
            <person name="Vaughn R."/>
            <person name="Liu B."/>
            <person name="Simpson S."/>
            <person name="Scheffler B.E."/>
            <person name="Wen L."/>
            <person name="Saski C.A."/>
            <person name="Grover C.E."/>
            <person name="Hu G."/>
            <person name="Conover J.L."/>
            <person name="Carlson J.W."/>
            <person name="Shu S."/>
            <person name="Boston L.B."/>
            <person name="Williams M."/>
            <person name="Peterson D.G."/>
            <person name="McGee K."/>
            <person name="Jones D.C."/>
            <person name="Wendel J.F."/>
            <person name="Stelly D.M."/>
            <person name="Grimwood J."/>
            <person name="Schmutz J."/>
        </authorList>
    </citation>
    <scope>NUCLEOTIDE SEQUENCE [LARGE SCALE GENOMIC DNA]</scope>
    <source>
        <strain evidence="1">cv. TM-1</strain>
    </source>
</reference>
<dbReference type="Proteomes" id="UP000818029">
    <property type="component" value="Chromosome D12"/>
</dbReference>
<name>A0A1U8MZS4_GOSHI</name>
<dbReference type="RefSeq" id="XP_016731079.1">
    <property type="nucleotide sequence ID" value="XM_016875590.1"/>
</dbReference>
<proteinExistence type="predicted"/>
<protein>
    <submittedName>
        <fullName evidence="2">Uncharacterized protein</fullName>
    </submittedName>
</protein>
<dbReference type="Gene3D" id="2.40.70.10">
    <property type="entry name" value="Acid Proteases"/>
    <property type="match status" value="1"/>
</dbReference>
<gene>
    <name evidence="2" type="primary">LOC107941960</name>
</gene>